<protein>
    <submittedName>
        <fullName evidence="1">Uncharacterized protein</fullName>
    </submittedName>
</protein>
<name>A0A024V486_PLAFA</name>
<evidence type="ECO:0000313" key="1">
    <source>
        <dbReference type="EMBL" id="ETW17372.1"/>
    </source>
</evidence>
<accession>A0A024V486</accession>
<gene>
    <name evidence="1" type="ORF">PFFVO_03711</name>
</gene>
<reference evidence="1 2" key="2">
    <citation type="submission" date="2013-02" db="EMBL/GenBank/DDBJ databases">
        <title>The Genome Sequence of Plasmodium falciparum Vietnam Oak-Knoll (FVO).</title>
        <authorList>
            <consortium name="The Broad Institute Genome Sequencing Platform"/>
            <consortium name="The Broad Institute Genome Sequencing Center for Infectious Disease"/>
            <person name="Neafsey D."/>
            <person name="Cheeseman I."/>
            <person name="Volkman S."/>
            <person name="Adams J."/>
            <person name="Walker B."/>
            <person name="Young S.K."/>
            <person name="Zeng Q."/>
            <person name="Gargeya S."/>
            <person name="Fitzgerald M."/>
            <person name="Haas B."/>
            <person name="Abouelleil A."/>
            <person name="Alvarado L."/>
            <person name="Arachchi H.M."/>
            <person name="Berlin A.M."/>
            <person name="Chapman S.B."/>
            <person name="Dewar J."/>
            <person name="Goldberg J."/>
            <person name="Griggs A."/>
            <person name="Gujja S."/>
            <person name="Hansen M."/>
            <person name="Howarth C."/>
            <person name="Imamovic A."/>
            <person name="Larimer J."/>
            <person name="McCowan C."/>
            <person name="Murphy C."/>
            <person name="Neiman D."/>
            <person name="Pearson M."/>
            <person name="Priest M."/>
            <person name="Roberts A."/>
            <person name="Saif S."/>
            <person name="Shea T."/>
            <person name="Sisk P."/>
            <person name="Sykes S."/>
            <person name="Wortman J."/>
            <person name="Nusbaum C."/>
            <person name="Birren B."/>
        </authorList>
    </citation>
    <scope>NUCLEOTIDE SEQUENCE [LARGE SCALE GENOMIC DNA]</scope>
    <source>
        <strain evidence="2">Vietnam Oak-Knoll (FVO)</strain>
    </source>
</reference>
<evidence type="ECO:0000313" key="2">
    <source>
        <dbReference type="Proteomes" id="UP000030690"/>
    </source>
</evidence>
<dbReference type="AlphaFoldDB" id="A0A024V486"/>
<proteinExistence type="predicted"/>
<reference evidence="1 2" key="1">
    <citation type="submission" date="2013-02" db="EMBL/GenBank/DDBJ databases">
        <title>The Genome Annotation of Plasmodium falciparum Vietnam Oak-Knoll (FVO).</title>
        <authorList>
            <consortium name="The Broad Institute Genome Sequencing Platform"/>
            <consortium name="The Broad Institute Genome Sequencing Center for Infectious Disease"/>
            <person name="Neafsey D."/>
            <person name="Hoffman S."/>
            <person name="Volkman S."/>
            <person name="Rosenthal P."/>
            <person name="Walker B."/>
            <person name="Young S.K."/>
            <person name="Zeng Q."/>
            <person name="Gargeya S."/>
            <person name="Fitzgerald M."/>
            <person name="Haas B."/>
            <person name="Abouelleil A."/>
            <person name="Allen A.W."/>
            <person name="Alvarado L."/>
            <person name="Arachchi H.M."/>
            <person name="Berlin A.M."/>
            <person name="Chapman S.B."/>
            <person name="Gainer-Dewar J."/>
            <person name="Goldberg J."/>
            <person name="Griggs A."/>
            <person name="Gujja S."/>
            <person name="Hansen M."/>
            <person name="Howarth C."/>
            <person name="Imamovic A."/>
            <person name="Ireland A."/>
            <person name="Larimer J."/>
            <person name="McCowan C."/>
            <person name="Murphy C."/>
            <person name="Pearson M."/>
            <person name="Poon T.W."/>
            <person name="Priest M."/>
            <person name="Roberts A."/>
            <person name="Saif S."/>
            <person name="Shea T."/>
            <person name="Sisk P."/>
            <person name="Sykes S."/>
            <person name="Wortman J."/>
            <person name="Nusbaum C."/>
            <person name="Birren B."/>
        </authorList>
    </citation>
    <scope>NUCLEOTIDE SEQUENCE [LARGE SCALE GENOMIC DNA]</scope>
    <source>
        <strain evidence="2">Vietnam Oak-Knoll (FVO)</strain>
    </source>
</reference>
<organism evidence="1 2">
    <name type="scientific">Plasmodium falciparum Vietnam Oak-Knoll</name>
    <name type="common">FVO</name>
    <dbReference type="NCBI Taxonomy" id="1036723"/>
    <lineage>
        <taxon>Eukaryota</taxon>
        <taxon>Sar</taxon>
        <taxon>Alveolata</taxon>
        <taxon>Apicomplexa</taxon>
        <taxon>Aconoidasida</taxon>
        <taxon>Haemosporida</taxon>
        <taxon>Plasmodiidae</taxon>
        <taxon>Plasmodium</taxon>
        <taxon>Plasmodium (Laverania)</taxon>
    </lineage>
</organism>
<dbReference type="EMBL" id="KI925127">
    <property type="protein sequence ID" value="ETW17372.1"/>
    <property type="molecule type" value="Genomic_DNA"/>
</dbReference>
<dbReference type="Proteomes" id="UP000030690">
    <property type="component" value="Unassembled WGS sequence"/>
</dbReference>
<sequence length="61" mass="7857">MYYYNFYTYFFEYITKHMKNAHFHLKKNNYVQIYFINHILYENIFYPVLNINLNNHHKEIK</sequence>